<dbReference type="AlphaFoldDB" id="D1C3A8"/>
<keyword evidence="6 8" id="KW-0067">ATP-binding</keyword>
<comment type="catalytic activity">
    <reaction evidence="8">
        <text>L-glutamine + H2O = L-glutamate + NH4(+)</text>
        <dbReference type="Rhea" id="RHEA:15889"/>
        <dbReference type="ChEBI" id="CHEBI:15377"/>
        <dbReference type="ChEBI" id="CHEBI:28938"/>
        <dbReference type="ChEBI" id="CHEBI:29985"/>
        <dbReference type="ChEBI" id="CHEBI:58359"/>
        <dbReference type="EC" id="3.5.1.2"/>
    </reaction>
</comment>
<organism evidence="9 10">
    <name type="scientific">Sphaerobacter thermophilus (strain ATCC 49802 / DSM 20745 / KCCM 41009 / NCIMB 13125 / S 6022)</name>
    <dbReference type="NCBI Taxonomy" id="479434"/>
    <lineage>
        <taxon>Bacteria</taxon>
        <taxon>Pseudomonadati</taxon>
        <taxon>Thermomicrobiota</taxon>
        <taxon>Thermomicrobia</taxon>
        <taxon>Sphaerobacterales</taxon>
        <taxon>Sphaerobacterineae</taxon>
        <taxon>Sphaerobacteraceae</taxon>
        <taxon>Sphaerobacter</taxon>
    </lineage>
</organism>
<reference evidence="9 10" key="2">
    <citation type="journal article" date="2010" name="Stand. Genomic Sci.">
        <title>Complete genome sequence of Desulfohalobium retbaense type strain (HR(100)).</title>
        <authorList>
            <person name="Spring S."/>
            <person name="Nolan M."/>
            <person name="Lapidus A."/>
            <person name="Glavina Del Rio T."/>
            <person name="Copeland A."/>
            <person name="Tice H."/>
            <person name="Cheng J.F."/>
            <person name="Lucas S."/>
            <person name="Land M."/>
            <person name="Chen F."/>
            <person name="Bruce D."/>
            <person name="Goodwin L."/>
            <person name="Pitluck S."/>
            <person name="Ivanova N."/>
            <person name="Mavromatis K."/>
            <person name="Mikhailova N."/>
            <person name="Pati A."/>
            <person name="Chen A."/>
            <person name="Palaniappan K."/>
            <person name="Hauser L."/>
            <person name="Chang Y.J."/>
            <person name="Jeffries C.D."/>
            <person name="Munk C."/>
            <person name="Kiss H."/>
            <person name="Chain P."/>
            <person name="Han C."/>
            <person name="Brettin T."/>
            <person name="Detter J.C."/>
            <person name="Schuler E."/>
            <person name="Goker M."/>
            <person name="Rohde M."/>
            <person name="Bristow J."/>
            <person name="Eisen J.A."/>
            <person name="Markowitz V."/>
            <person name="Hugenholtz P."/>
            <person name="Kyrpides N.C."/>
            <person name="Klenk H.P."/>
        </authorList>
    </citation>
    <scope>NUCLEOTIDE SEQUENCE [LARGE SCALE GENOMIC DNA]</scope>
    <source>
        <strain evidence="10">ATCC 49802 / DSM 20745 / S 6022</strain>
    </source>
</reference>
<feature type="active site" description="Nucleophile" evidence="8">
    <location>
        <position position="86"/>
    </location>
</feature>
<keyword evidence="5 8" id="KW-0378">Hydrolase</keyword>
<dbReference type="KEGG" id="sti:Sthe_1290"/>
<protein>
    <recommendedName>
        <fullName evidence="8">Phosphoribosylformylglycinamidine synthase subunit PurQ</fullName>
        <shortName evidence="8">FGAM synthase</shortName>
        <ecNumber evidence="8">6.3.5.3</ecNumber>
    </recommendedName>
    <alternativeName>
        <fullName evidence="8">Formylglycinamide ribonucleotide amidotransferase subunit I</fullName>
        <shortName evidence="8">FGAR amidotransferase I</shortName>
        <shortName evidence="8">FGAR-AT I</shortName>
    </alternativeName>
    <alternativeName>
        <fullName evidence="8">Glutaminase PurQ</fullName>
        <ecNumber evidence="8">3.5.1.2</ecNumber>
    </alternativeName>
    <alternativeName>
        <fullName evidence="8">Phosphoribosylformylglycinamidine synthase subunit I</fullName>
    </alternativeName>
</protein>
<keyword evidence="2 8" id="KW-0436">Ligase</keyword>
<dbReference type="eggNOG" id="COG0047">
    <property type="taxonomic scope" value="Bacteria"/>
</dbReference>
<dbReference type="GO" id="GO:0006189">
    <property type="term" value="P:'de novo' IMP biosynthetic process"/>
    <property type="evidence" value="ECO:0007669"/>
    <property type="project" value="UniProtKB-UniRule"/>
</dbReference>
<dbReference type="HOGENOM" id="CLU_001031_3_1_0"/>
<keyword evidence="10" id="KW-1185">Reference proteome</keyword>
<evidence type="ECO:0000256" key="6">
    <source>
        <dbReference type="ARBA" id="ARBA00022840"/>
    </source>
</evidence>
<dbReference type="InParanoid" id="D1C3A8"/>
<dbReference type="SMART" id="SM01211">
    <property type="entry name" value="GATase_5"/>
    <property type="match status" value="1"/>
</dbReference>
<evidence type="ECO:0000256" key="2">
    <source>
        <dbReference type="ARBA" id="ARBA00022598"/>
    </source>
</evidence>
<evidence type="ECO:0000313" key="10">
    <source>
        <dbReference type="Proteomes" id="UP000002027"/>
    </source>
</evidence>
<keyword evidence="4 8" id="KW-0658">Purine biosynthesis</keyword>
<dbReference type="InterPro" id="IPR010075">
    <property type="entry name" value="PRibForGlyAmidine_synth_PurQ"/>
</dbReference>
<dbReference type="GO" id="GO:0004359">
    <property type="term" value="F:glutaminase activity"/>
    <property type="evidence" value="ECO:0007669"/>
    <property type="project" value="UniProtKB-EC"/>
</dbReference>
<dbReference type="UniPathway" id="UPA00074">
    <property type="reaction ID" value="UER00128"/>
</dbReference>
<dbReference type="SUPFAM" id="SSF52317">
    <property type="entry name" value="Class I glutamine amidotransferase-like"/>
    <property type="match status" value="1"/>
</dbReference>
<dbReference type="NCBIfam" id="NF002957">
    <property type="entry name" value="PRK03619.1"/>
    <property type="match status" value="1"/>
</dbReference>
<feature type="active site" evidence="8">
    <location>
        <position position="205"/>
    </location>
</feature>
<feature type="active site" evidence="8">
    <location>
        <position position="203"/>
    </location>
</feature>
<gene>
    <name evidence="8" type="primary">purQ</name>
    <name evidence="9" type="ordered locus">Sthe_1290</name>
</gene>
<dbReference type="PANTHER" id="PTHR47552:SF1">
    <property type="entry name" value="PHOSPHORIBOSYLFORMYLGLYCINAMIDINE SYNTHASE SUBUNIT PURQ"/>
    <property type="match status" value="1"/>
</dbReference>
<dbReference type="HAMAP" id="MF_00421">
    <property type="entry name" value="PurQ"/>
    <property type="match status" value="1"/>
</dbReference>
<reference evidence="10" key="1">
    <citation type="submission" date="2009-11" db="EMBL/GenBank/DDBJ databases">
        <title>The complete chromosome 1 of Sphaerobacter thermophilus DSM 20745.</title>
        <authorList>
            <person name="Lucas S."/>
            <person name="Copeland A."/>
            <person name="Lapidus A."/>
            <person name="Glavina del Rio T."/>
            <person name="Dalin E."/>
            <person name="Tice H."/>
            <person name="Bruce D."/>
            <person name="Goodwin L."/>
            <person name="Pitluck S."/>
            <person name="Kyrpides N."/>
            <person name="Mavromatis K."/>
            <person name="Ivanova N."/>
            <person name="Mikhailova N."/>
            <person name="LaButti K.M."/>
            <person name="Clum A."/>
            <person name="Sun H.I."/>
            <person name="Brettin T."/>
            <person name="Detter J.C."/>
            <person name="Han C."/>
            <person name="Larimer F."/>
            <person name="Land M."/>
            <person name="Hauser L."/>
            <person name="Markowitz V."/>
            <person name="Cheng J.F."/>
            <person name="Hugenholtz P."/>
            <person name="Woyke T."/>
            <person name="Wu D."/>
            <person name="Steenblock K."/>
            <person name="Schneider S."/>
            <person name="Pukall R."/>
            <person name="Goeker M."/>
            <person name="Klenk H.P."/>
            <person name="Eisen J.A."/>
        </authorList>
    </citation>
    <scope>NUCLEOTIDE SEQUENCE [LARGE SCALE GENOMIC DNA]</scope>
    <source>
        <strain evidence="10">ATCC 49802 / DSM 20745 / S 6022</strain>
    </source>
</reference>
<evidence type="ECO:0000256" key="1">
    <source>
        <dbReference type="ARBA" id="ARBA00022490"/>
    </source>
</evidence>
<dbReference type="GO" id="GO:0004642">
    <property type="term" value="F:phosphoribosylformylglycinamidine synthase activity"/>
    <property type="evidence" value="ECO:0007669"/>
    <property type="project" value="UniProtKB-UniRule"/>
</dbReference>
<dbReference type="NCBIfam" id="TIGR01737">
    <property type="entry name" value="FGAM_synth_I"/>
    <property type="match status" value="1"/>
</dbReference>
<comment type="subcellular location">
    <subcellularLocation>
        <location evidence="8">Cytoplasm</location>
    </subcellularLocation>
</comment>
<comment type="catalytic activity">
    <reaction evidence="8">
        <text>N(2)-formyl-N(1)-(5-phospho-beta-D-ribosyl)glycinamide + L-glutamine + ATP + H2O = 2-formamido-N(1)-(5-O-phospho-beta-D-ribosyl)acetamidine + L-glutamate + ADP + phosphate + H(+)</text>
        <dbReference type="Rhea" id="RHEA:17129"/>
        <dbReference type="ChEBI" id="CHEBI:15377"/>
        <dbReference type="ChEBI" id="CHEBI:15378"/>
        <dbReference type="ChEBI" id="CHEBI:29985"/>
        <dbReference type="ChEBI" id="CHEBI:30616"/>
        <dbReference type="ChEBI" id="CHEBI:43474"/>
        <dbReference type="ChEBI" id="CHEBI:58359"/>
        <dbReference type="ChEBI" id="CHEBI:147286"/>
        <dbReference type="ChEBI" id="CHEBI:147287"/>
        <dbReference type="ChEBI" id="CHEBI:456216"/>
        <dbReference type="EC" id="6.3.5.3"/>
    </reaction>
</comment>
<proteinExistence type="inferred from homology"/>
<dbReference type="FunCoup" id="D1C3A8">
    <property type="interactions" value="164"/>
</dbReference>
<comment type="subunit">
    <text evidence="8">Part of the FGAM synthase complex composed of 1 PurL, 1 PurQ and 2 PurS subunits.</text>
</comment>
<sequence>MRFGVITFPGSNGDHDALSAIELGLRQPVEPVWYRETDVSRFDALVIPGGFSYGDYLRAGAIARFAPVMEAVARFAAQGGPVLGICNGFQILTEAGLLPGALLRNKGLSFVSDWVYVRVESNRTRWTAGLTPGDVLRMPIAHGEGRYYADPETLERIEANGQVVFRYVDAAGNVTPEADPNGAANAIAGVANEQGNVVGLMPHPERAYDTLIGSDDGLKILSAVLQAGIDAATARV</sequence>
<dbReference type="Pfam" id="PF13507">
    <property type="entry name" value="GATase_5"/>
    <property type="match status" value="1"/>
</dbReference>
<dbReference type="Proteomes" id="UP000002027">
    <property type="component" value="Chromosome 1"/>
</dbReference>
<dbReference type="EC" id="6.3.5.3" evidence="8"/>
<dbReference type="InterPro" id="IPR029062">
    <property type="entry name" value="Class_I_gatase-like"/>
</dbReference>
<dbReference type="PIRSF" id="PIRSF001586">
    <property type="entry name" value="FGAM_synth_I"/>
    <property type="match status" value="1"/>
</dbReference>
<dbReference type="PROSITE" id="PS51273">
    <property type="entry name" value="GATASE_TYPE_1"/>
    <property type="match status" value="1"/>
</dbReference>
<dbReference type="GO" id="GO:0005524">
    <property type="term" value="F:ATP binding"/>
    <property type="evidence" value="ECO:0007669"/>
    <property type="project" value="UniProtKB-KW"/>
</dbReference>
<accession>D1C3A8</accession>
<name>D1C3A8_SPHTD</name>
<evidence type="ECO:0000256" key="7">
    <source>
        <dbReference type="ARBA" id="ARBA00022962"/>
    </source>
</evidence>
<comment type="function">
    <text evidence="8">Part of the phosphoribosylformylglycinamidine synthase complex involved in the purines biosynthetic pathway. Catalyzes the ATP-dependent conversion of formylglycinamide ribonucleotide (FGAR) and glutamine to yield formylglycinamidine ribonucleotide (FGAM) and glutamate. The FGAM synthase complex is composed of three subunits. PurQ produces an ammonia molecule by converting glutamine to glutamate. PurL transfers the ammonia molecule to FGAR to form FGAM in an ATP-dependent manner. PurS interacts with PurQ and PurL and is thought to assist in the transfer of the ammonia molecule from PurQ to PurL.</text>
</comment>
<keyword evidence="3 8" id="KW-0547">Nucleotide-binding</keyword>
<dbReference type="PANTHER" id="PTHR47552">
    <property type="entry name" value="PHOSPHORIBOSYLFORMYLGLYCINAMIDINE SYNTHASE SUBUNIT PURQ"/>
    <property type="match status" value="1"/>
</dbReference>
<evidence type="ECO:0000313" key="9">
    <source>
        <dbReference type="EMBL" id="ACZ38725.1"/>
    </source>
</evidence>
<keyword evidence="1 8" id="KW-0963">Cytoplasm</keyword>
<dbReference type="EC" id="3.5.1.2" evidence="8"/>
<dbReference type="RefSeq" id="WP_012871772.1">
    <property type="nucleotide sequence ID" value="NC_013523.1"/>
</dbReference>
<evidence type="ECO:0000256" key="8">
    <source>
        <dbReference type="HAMAP-Rule" id="MF_00421"/>
    </source>
</evidence>
<evidence type="ECO:0000256" key="4">
    <source>
        <dbReference type="ARBA" id="ARBA00022755"/>
    </source>
</evidence>
<keyword evidence="7 8" id="KW-0315">Glutamine amidotransferase</keyword>
<comment type="pathway">
    <text evidence="8">Purine metabolism; IMP biosynthesis via de novo pathway; 5-amino-1-(5-phospho-D-ribosyl)imidazole from N(2)-formyl-N(1)-(5-phospho-D-ribosyl)glycinamide: step 1/2.</text>
</comment>
<dbReference type="OrthoDB" id="9804441at2"/>
<dbReference type="STRING" id="479434.Sthe_1290"/>
<evidence type="ECO:0000256" key="5">
    <source>
        <dbReference type="ARBA" id="ARBA00022801"/>
    </source>
</evidence>
<dbReference type="Gene3D" id="3.40.50.880">
    <property type="match status" value="1"/>
</dbReference>
<dbReference type="EMBL" id="CP001823">
    <property type="protein sequence ID" value="ACZ38725.1"/>
    <property type="molecule type" value="Genomic_DNA"/>
</dbReference>
<dbReference type="GO" id="GO:0005737">
    <property type="term" value="C:cytoplasm"/>
    <property type="evidence" value="ECO:0007669"/>
    <property type="project" value="UniProtKB-SubCell"/>
</dbReference>
<dbReference type="CDD" id="cd01740">
    <property type="entry name" value="GATase1_FGAR_AT"/>
    <property type="match status" value="1"/>
</dbReference>
<evidence type="ECO:0000256" key="3">
    <source>
        <dbReference type="ARBA" id="ARBA00022741"/>
    </source>
</evidence>